<dbReference type="Proteomes" id="UP001516400">
    <property type="component" value="Unassembled WGS sequence"/>
</dbReference>
<gene>
    <name evidence="1" type="ORF">HHI36_020121</name>
</gene>
<sequence length="208" mass="24402">MIQGQQIASKDSMHLLGITVYSRLSWHKHVSAIVKSALTNLVFFSEPSDTSRHLSCCFYIRRRFDLLWNIVPMYGDLRPNICCGCMEKRDVRLIDHPEITLDLQPLAPKRQVADLSLFHRYFHRRCSKELKDLIRRKLMFCSNTMLTRSSHHMAVHLTSRTSLYKNSFVYRAGELWKSLPFNIFPTSYNLALFKKRHLNFSQVATHVV</sequence>
<evidence type="ECO:0000313" key="2">
    <source>
        <dbReference type="Proteomes" id="UP001516400"/>
    </source>
</evidence>
<evidence type="ECO:0000313" key="1">
    <source>
        <dbReference type="EMBL" id="KAL3275354.1"/>
    </source>
</evidence>
<reference evidence="1 2" key="1">
    <citation type="journal article" date="2021" name="BMC Biol.">
        <title>Horizontally acquired antibacterial genes associated with adaptive radiation of ladybird beetles.</title>
        <authorList>
            <person name="Li H.S."/>
            <person name="Tang X.F."/>
            <person name="Huang Y.H."/>
            <person name="Xu Z.Y."/>
            <person name="Chen M.L."/>
            <person name="Du X.Y."/>
            <person name="Qiu B.Y."/>
            <person name="Chen P.T."/>
            <person name="Zhang W."/>
            <person name="Slipinski A."/>
            <person name="Escalona H.E."/>
            <person name="Waterhouse R.M."/>
            <person name="Zwick A."/>
            <person name="Pang H."/>
        </authorList>
    </citation>
    <scope>NUCLEOTIDE SEQUENCE [LARGE SCALE GENOMIC DNA]</scope>
    <source>
        <strain evidence="1">SYSU2018</strain>
    </source>
</reference>
<keyword evidence="2" id="KW-1185">Reference proteome</keyword>
<proteinExistence type="predicted"/>
<name>A0ABD2N9Z6_9CUCU</name>
<dbReference type="AlphaFoldDB" id="A0ABD2N9Z6"/>
<protein>
    <submittedName>
        <fullName evidence="1">Uncharacterized protein</fullName>
    </submittedName>
</protein>
<accession>A0ABD2N9Z6</accession>
<organism evidence="1 2">
    <name type="scientific">Cryptolaemus montrouzieri</name>
    <dbReference type="NCBI Taxonomy" id="559131"/>
    <lineage>
        <taxon>Eukaryota</taxon>
        <taxon>Metazoa</taxon>
        <taxon>Ecdysozoa</taxon>
        <taxon>Arthropoda</taxon>
        <taxon>Hexapoda</taxon>
        <taxon>Insecta</taxon>
        <taxon>Pterygota</taxon>
        <taxon>Neoptera</taxon>
        <taxon>Endopterygota</taxon>
        <taxon>Coleoptera</taxon>
        <taxon>Polyphaga</taxon>
        <taxon>Cucujiformia</taxon>
        <taxon>Coccinelloidea</taxon>
        <taxon>Coccinellidae</taxon>
        <taxon>Scymninae</taxon>
        <taxon>Scymnini</taxon>
        <taxon>Cryptolaemus</taxon>
    </lineage>
</organism>
<comment type="caution">
    <text evidence="1">The sequence shown here is derived from an EMBL/GenBank/DDBJ whole genome shotgun (WGS) entry which is preliminary data.</text>
</comment>
<dbReference type="EMBL" id="JABFTP020000083">
    <property type="protein sequence ID" value="KAL3275354.1"/>
    <property type="molecule type" value="Genomic_DNA"/>
</dbReference>